<evidence type="ECO:0000256" key="1">
    <source>
        <dbReference type="ARBA" id="ARBA00023015"/>
    </source>
</evidence>
<dbReference type="Gene3D" id="1.10.10.60">
    <property type="entry name" value="Homeodomain-like"/>
    <property type="match status" value="1"/>
</dbReference>
<dbReference type="EMBL" id="JBEOZM010000062">
    <property type="protein sequence ID" value="MER6274565.1"/>
    <property type="molecule type" value="Genomic_DNA"/>
</dbReference>
<organism evidence="5 6">
    <name type="scientific">Streptomyces sp. 900105755</name>
    <dbReference type="NCBI Taxonomy" id="3154389"/>
    <lineage>
        <taxon>Bacteria</taxon>
        <taxon>Bacillati</taxon>
        <taxon>Actinomycetota</taxon>
        <taxon>Actinomycetes</taxon>
        <taxon>Kitasatosporales</taxon>
        <taxon>Streptomycetaceae</taxon>
        <taxon>Streptomyces</taxon>
    </lineage>
</organism>
<protein>
    <submittedName>
        <fullName evidence="5">AraC family transcriptional regulator</fullName>
    </submittedName>
</protein>
<sequence>MDVLTDQLAQARARGAVFSVLRRVRPWGVRFSGRRPLTAHVLIEGTGWLEEPGREPLRLRERDVVLMSSGAPYALVSDPDVTAEPIADARLCGTDTRQGDAALILCGAYVLDGSFAASLLRALPRAVVVPATDQESAHAAAVALLADLIKQDAPGQQVLLDRLLDVNLIFALRSWWAQAGEAAPGWYRALSQPGLRRVLEHVHAEPAGEWTVPAMADLAGMSRAAFSLRFREVTGDSPGSYVTGVRMQRAEDALARSDVTLAQIAAKVGYRNEYAFSTAFRRRHGVSPGKWRAAARTAQPDYVPH</sequence>
<dbReference type="InterPro" id="IPR009057">
    <property type="entry name" value="Homeodomain-like_sf"/>
</dbReference>
<keyword evidence="6" id="KW-1185">Reference proteome</keyword>
<dbReference type="InterPro" id="IPR032783">
    <property type="entry name" value="AraC_lig"/>
</dbReference>
<dbReference type="SMART" id="SM00342">
    <property type="entry name" value="HTH_ARAC"/>
    <property type="match status" value="1"/>
</dbReference>
<feature type="domain" description="HTH araC/xylS-type" evidence="4">
    <location>
        <begin position="196"/>
        <end position="294"/>
    </location>
</feature>
<evidence type="ECO:0000256" key="2">
    <source>
        <dbReference type="ARBA" id="ARBA00023125"/>
    </source>
</evidence>
<dbReference type="SUPFAM" id="SSF46689">
    <property type="entry name" value="Homeodomain-like"/>
    <property type="match status" value="2"/>
</dbReference>
<dbReference type="InterPro" id="IPR050204">
    <property type="entry name" value="AraC_XylS_family_regulators"/>
</dbReference>
<evidence type="ECO:0000313" key="6">
    <source>
        <dbReference type="Proteomes" id="UP001490365"/>
    </source>
</evidence>
<keyword evidence="3" id="KW-0804">Transcription</keyword>
<dbReference type="Pfam" id="PF12852">
    <property type="entry name" value="Cupin_6"/>
    <property type="match status" value="1"/>
</dbReference>
<name>A0ABV1TWY5_9ACTN</name>
<dbReference type="RefSeq" id="WP_351962775.1">
    <property type="nucleotide sequence ID" value="NZ_JBEOZM010000062.1"/>
</dbReference>
<proteinExistence type="predicted"/>
<dbReference type="PANTHER" id="PTHR46796">
    <property type="entry name" value="HTH-TYPE TRANSCRIPTIONAL ACTIVATOR RHAS-RELATED"/>
    <property type="match status" value="1"/>
</dbReference>
<dbReference type="PROSITE" id="PS01124">
    <property type="entry name" value="HTH_ARAC_FAMILY_2"/>
    <property type="match status" value="1"/>
</dbReference>
<dbReference type="PRINTS" id="PR00032">
    <property type="entry name" value="HTHARAC"/>
</dbReference>
<evidence type="ECO:0000256" key="3">
    <source>
        <dbReference type="ARBA" id="ARBA00023163"/>
    </source>
</evidence>
<dbReference type="Pfam" id="PF12833">
    <property type="entry name" value="HTH_18"/>
    <property type="match status" value="1"/>
</dbReference>
<evidence type="ECO:0000313" key="5">
    <source>
        <dbReference type="EMBL" id="MER6274565.1"/>
    </source>
</evidence>
<keyword evidence="1" id="KW-0805">Transcription regulation</keyword>
<keyword evidence="2" id="KW-0238">DNA-binding</keyword>
<dbReference type="InterPro" id="IPR020449">
    <property type="entry name" value="Tscrpt_reg_AraC-type_HTH"/>
</dbReference>
<dbReference type="PROSITE" id="PS00041">
    <property type="entry name" value="HTH_ARAC_FAMILY_1"/>
    <property type="match status" value="1"/>
</dbReference>
<dbReference type="Proteomes" id="UP001490365">
    <property type="component" value="Unassembled WGS sequence"/>
</dbReference>
<dbReference type="InterPro" id="IPR018060">
    <property type="entry name" value="HTH_AraC"/>
</dbReference>
<accession>A0ABV1TWY5</accession>
<dbReference type="InterPro" id="IPR018062">
    <property type="entry name" value="HTH_AraC-typ_CS"/>
</dbReference>
<reference evidence="5 6" key="1">
    <citation type="submission" date="2024-06" db="EMBL/GenBank/DDBJ databases">
        <title>The Natural Products Discovery Center: Release of the First 8490 Sequenced Strains for Exploring Actinobacteria Biosynthetic Diversity.</title>
        <authorList>
            <person name="Kalkreuter E."/>
            <person name="Kautsar S.A."/>
            <person name="Yang D."/>
            <person name="Bader C.D."/>
            <person name="Teijaro C.N."/>
            <person name="Fluegel L."/>
            <person name="Davis C.M."/>
            <person name="Simpson J.R."/>
            <person name="Lauterbach L."/>
            <person name="Steele A.D."/>
            <person name="Gui C."/>
            <person name="Meng S."/>
            <person name="Li G."/>
            <person name="Viehrig K."/>
            <person name="Ye F."/>
            <person name="Su P."/>
            <person name="Kiefer A.F."/>
            <person name="Nichols A."/>
            <person name="Cepeda A.J."/>
            <person name="Yan W."/>
            <person name="Fan B."/>
            <person name="Jiang Y."/>
            <person name="Adhikari A."/>
            <person name="Zheng C.-J."/>
            <person name="Schuster L."/>
            <person name="Cowan T.M."/>
            <person name="Smanski M.J."/>
            <person name="Chevrette M.G."/>
            <person name="De Carvalho L.P.S."/>
            <person name="Shen B."/>
        </authorList>
    </citation>
    <scope>NUCLEOTIDE SEQUENCE [LARGE SCALE GENOMIC DNA]</scope>
    <source>
        <strain evidence="5 6">NPDC001694</strain>
    </source>
</reference>
<dbReference type="PANTHER" id="PTHR46796:SF13">
    <property type="entry name" value="HTH-TYPE TRANSCRIPTIONAL ACTIVATOR RHAS"/>
    <property type="match status" value="1"/>
</dbReference>
<evidence type="ECO:0000259" key="4">
    <source>
        <dbReference type="PROSITE" id="PS01124"/>
    </source>
</evidence>
<comment type="caution">
    <text evidence="5">The sequence shown here is derived from an EMBL/GenBank/DDBJ whole genome shotgun (WGS) entry which is preliminary data.</text>
</comment>
<gene>
    <name evidence="5" type="ORF">ABT211_46260</name>
</gene>